<gene>
    <name evidence="2" type="ORF">XM38_017100</name>
</gene>
<dbReference type="AlphaFoldDB" id="A0A1Z3HKE2"/>
<evidence type="ECO:0000313" key="2">
    <source>
        <dbReference type="EMBL" id="ASC70763.1"/>
    </source>
</evidence>
<evidence type="ECO:0000259" key="1">
    <source>
        <dbReference type="Pfam" id="PF12215"/>
    </source>
</evidence>
<dbReference type="InterPro" id="IPR052566">
    <property type="entry name" value="Non-lysos_glucosylceramidase"/>
</dbReference>
<dbReference type="EMBL" id="CP021983">
    <property type="protein sequence ID" value="ASC70763.1"/>
    <property type="molecule type" value="Genomic_DNA"/>
</dbReference>
<dbReference type="GO" id="GO:0008422">
    <property type="term" value="F:beta-glucosidase activity"/>
    <property type="evidence" value="ECO:0007669"/>
    <property type="project" value="TreeGrafter"/>
</dbReference>
<name>A0A1Z3HKE2_9CYAN</name>
<accession>A0A1Z3HKE2</accession>
<dbReference type="PANTHER" id="PTHR12654">
    <property type="entry name" value="BILE ACID BETA-GLUCOSIDASE-RELATED"/>
    <property type="match status" value="1"/>
</dbReference>
<dbReference type="KEGG" id="hhg:XM38_017100"/>
<reference evidence="2 3" key="1">
    <citation type="journal article" date="2016" name="Biochim. Biophys. Acta">
        <title>Characterization of red-shifted phycobilisomes isolated from the chlorophyll f-containing cyanobacterium Halomicronema hongdechloris.</title>
        <authorList>
            <person name="Li Y."/>
            <person name="Lin Y."/>
            <person name="Garvey C.J."/>
            <person name="Birch D."/>
            <person name="Corkery R.W."/>
            <person name="Loughlin P.C."/>
            <person name="Scheer H."/>
            <person name="Willows R.D."/>
            <person name="Chen M."/>
        </authorList>
    </citation>
    <scope>NUCLEOTIDE SEQUENCE [LARGE SCALE GENOMIC DNA]</scope>
    <source>
        <strain evidence="2 3">C2206</strain>
    </source>
</reference>
<dbReference type="InterPro" id="IPR024462">
    <property type="entry name" value="GH116_N"/>
</dbReference>
<sequence>MFAAFPGCQFSVFEQGGGQTQAYALSTVGPTDGTLSQWQWYPGGGTYHALYPRSWYVYDGVFQAALRCEQFSPIWAHNYRESSYPVAVFCWTAHNATDRPLTLSVMLSWQNMVGWFTNASKAPQVQLRDDGSPFYDYVPRLGQSEGNYNRWVQQGEWRGLSAARGLGPELAIPASGGRRWPVGLSDNGSCRDRDVLPQPLASPREWGRSVAIL</sequence>
<keyword evidence="3" id="KW-1185">Reference proteome</keyword>
<protein>
    <recommendedName>
        <fullName evidence="1">Glycosyl-hydrolase family 116 N-terminal domain-containing protein</fullName>
    </recommendedName>
</protein>
<dbReference type="PANTHER" id="PTHR12654:SF0">
    <property type="entry name" value="NON-LYSOSOMAL GLUCOSYLCERAMIDASE"/>
    <property type="match status" value="1"/>
</dbReference>
<proteinExistence type="predicted"/>
<dbReference type="Proteomes" id="UP000191901">
    <property type="component" value="Chromosome"/>
</dbReference>
<dbReference type="Pfam" id="PF12215">
    <property type="entry name" value="Glyco_hydr_116N"/>
    <property type="match status" value="1"/>
</dbReference>
<organism evidence="2 3">
    <name type="scientific">Halomicronema hongdechloris C2206</name>
    <dbReference type="NCBI Taxonomy" id="1641165"/>
    <lineage>
        <taxon>Bacteria</taxon>
        <taxon>Bacillati</taxon>
        <taxon>Cyanobacteriota</taxon>
        <taxon>Cyanophyceae</taxon>
        <taxon>Nodosilineales</taxon>
        <taxon>Nodosilineaceae</taxon>
        <taxon>Halomicronema</taxon>
    </lineage>
</organism>
<evidence type="ECO:0000313" key="3">
    <source>
        <dbReference type="Proteomes" id="UP000191901"/>
    </source>
</evidence>
<feature type="domain" description="Glycosyl-hydrolase family 116 N-terminal" evidence="1">
    <location>
        <begin position="4"/>
        <end position="142"/>
    </location>
</feature>